<dbReference type="EMBL" id="RAWB01000032">
    <property type="protein sequence ID" value="RKH65968.1"/>
    <property type="molecule type" value="Genomic_DNA"/>
</dbReference>
<name>A0A3A8QCX8_9BACT</name>
<evidence type="ECO:0000256" key="1">
    <source>
        <dbReference type="ARBA" id="ARBA00023002"/>
    </source>
</evidence>
<organism evidence="3 4">
    <name type="scientific">Corallococcus llansteffanensis</name>
    <dbReference type="NCBI Taxonomy" id="2316731"/>
    <lineage>
        <taxon>Bacteria</taxon>
        <taxon>Pseudomonadati</taxon>
        <taxon>Myxococcota</taxon>
        <taxon>Myxococcia</taxon>
        <taxon>Myxococcales</taxon>
        <taxon>Cystobacterineae</taxon>
        <taxon>Myxococcaceae</taxon>
        <taxon>Corallococcus</taxon>
    </lineage>
</organism>
<dbReference type="Gene3D" id="3.50.50.60">
    <property type="entry name" value="FAD/NAD(P)-binding domain"/>
    <property type="match status" value="1"/>
</dbReference>
<dbReference type="GO" id="GO:0005737">
    <property type="term" value="C:cytoplasm"/>
    <property type="evidence" value="ECO:0007669"/>
    <property type="project" value="TreeGrafter"/>
</dbReference>
<evidence type="ECO:0000313" key="4">
    <source>
        <dbReference type="Proteomes" id="UP000272888"/>
    </source>
</evidence>
<sequence length="404" mass="42311">MAASALIEDIRADVAILGGGITGLWLLAHLRGRGYSAVLCEGRALGSGQTLASQGIIHGGLKYALTGTLSEASRALAHMPGLWRACLRGEKAPDLRGARLLSSHQYLVSGSRLAGFLASRLLQGRVAPVGPGQVPAPFAEALGSSARGAVYQLDEPVVDVRSVLAELGRAHAEALLAVDPGATRLLHDAGDVTGLEVRANDGRRLRILSERVVLCAGAGNEALGRLLPSGTAPMQRRPLSMVMLRGALPALYAHWLGTGASPRVTVTSHHDAQGTPVWYVGGELAESGVDREPEAQVRRARDELSRVLPGVDLSACAGAVLAVDRAEGKHASGTRPDGPVLAQAGAVTQVWPTKLAFAPRVAEQVEAQLSRGGTRPGRCPMPCTEGWPRPALAPLPWDEVRAWC</sequence>
<dbReference type="PANTHER" id="PTHR13847">
    <property type="entry name" value="SARCOSINE DEHYDROGENASE-RELATED"/>
    <property type="match status" value="1"/>
</dbReference>
<keyword evidence="1" id="KW-0560">Oxidoreductase</keyword>
<accession>A0A3A8QCX8</accession>
<dbReference type="InterPro" id="IPR036188">
    <property type="entry name" value="FAD/NAD-bd_sf"/>
</dbReference>
<dbReference type="Proteomes" id="UP000272888">
    <property type="component" value="Unassembled WGS sequence"/>
</dbReference>
<comment type="caution">
    <text evidence="3">The sequence shown here is derived from an EMBL/GenBank/DDBJ whole genome shotgun (WGS) entry which is preliminary data.</text>
</comment>
<dbReference type="GO" id="GO:0016491">
    <property type="term" value="F:oxidoreductase activity"/>
    <property type="evidence" value="ECO:0007669"/>
    <property type="project" value="UniProtKB-KW"/>
</dbReference>
<feature type="domain" description="FAD dependent oxidoreductase" evidence="2">
    <location>
        <begin position="13"/>
        <end position="339"/>
    </location>
</feature>
<evidence type="ECO:0000313" key="3">
    <source>
        <dbReference type="EMBL" id="RKH65968.1"/>
    </source>
</evidence>
<dbReference type="AlphaFoldDB" id="A0A3A8QCX8"/>
<reference evidence="4" key="1">
    <citation type="submission" date="2018-09" db="EMBL/GenBank/DDBJ databases">
        <authorList>
            <person name="Livingstone P.G."/>
            <person name="Whitworth D.E."/>
        </authorList>
    </citation>
    <scope>NUCLEOTIDE SEQUENCE [LARGE SCALE GENOMIC DNA]</scope>
    <source>
        <strain evidence="4">CA051B</strain>
    </source>
</reference>
<proteinExistence type="predicted"/>
<dbReference type="PANTHER" id="PTHR13847:SF289">
    <property type="entry name" value="GLYCINE OXIDASE"/>
    <property type="match status" value="1"/>
</dbReference>
<evidence type="ECO:0000259" key="2">
    <source>
        <dbReference type="Pfam" id="PF01266"/>
    </source>
</evidence>
<dbReference type="Gene3D" id="3.30.9.10">
    <property type="entry name" value="D-Amino Acid Oxidase, subunit A, domain 2"/>
    <property type="match status" value="1"/>
</dbReference>
<dbReference type="RefSeq" id="WP_120642289.1">
    <property type="nucleotide sequence ID" value="NZ_RAWB01000032.1"/>
</dbReference>
<gene>
    <name evidence="3" type="ORF">D7V93_05150</name>
</gene>
<keyword evidence="4" id="KW-1185">Reference proteome</keyword>
<dbReference type="Pfam" id="PF01266">
    <property type="entry name" value="DAO"/>
    <property type="match status" value="1"/>
</dbReference>
<protein>
    <submittedName>
        <fullName evidence="3">FAD-dependent oxidoreductase</fullName>
    </submittedName>
</protein>
<dbReference type="InterPro" id="IPR006076">
    <property type="entry name" value="FAD-dep_OxRdtase"/>
</dbReference>
<dbReference type="SUPFAM" id="SSF51905">
    <property type="entry name" value="FAD/NAD(P)-binding domain"/>
    <property type="match status" value="1"/>
</dbReference>